<keyword evidence="2" id="KW-1185">Reference proteome</keyword>
<dbReference type="OrthoDB" id="6768980at2759"/>
<dbReference type="EMBL" id="CAJVCH010221230">
    <property type="protein sequence ID" value="CAG7731905.1"/>
    <property type="molecule type" value="Genomic_DNA"/>
</dbReference>
<protein>
    <submittedName>
        <fullName evidence="1">Uncharacterized protein</fullName>
    </submittedName>
</protein>
<evidence type="ECO:0000313" key="2">
    <source>
        <dbReference type="Proteomes" id="UP000708208"/>
    </source>
</evidence>
<sequence length="36" mass="4223">MRTWERNRGQIAMQPDESKDRLALLMTFLKGEVDGE</sequence>
<dbReference type="AlphaFoldDB" id="A0A8J2KTF3"/>
<reference evidence="1" key="1">
    <citation type="submission" date="2021-06" db="EMBL/GenBank/DDBJ databases">
        <authorList>
            <person name="Hodson N. C."/>
            <person name="Mongue J. A."/>
            <person name="Jaron S. K."/>
        </authorList>
    </citation>
    <scope>NUCLEOTIDE SEQUENCE</scope>
</reference>
<accession>A0A8J2KTF3</accession>
<gene>
    <name evidence="1" type="ORF">AFUS01_LOCUS20461</name>
</gene>
<comment type="caution">
    <text evidence="1">The sequence shown here is derived from an EMBL/GenBank/DDBJ whole genome shotgun (WGS) entry which is preliminary data.</text>
</comment>
<evidence type="ECO:0000313" key="1">
    <source>
        <dbReference type="EMBL" id="CAG7731905.1"/>
    </source>
</evidence>
<organism evidence="1 2">
    <name type="scientific">Allacma fusca</name>
    <dbReference type="NCBI Taxonomy" id="39272"/>
    <lineage>
        <taxon>Eukaryota</taxon>
        <taxon>Metazoa</taxon>
        <taxon>Ecdysozoa</taxon>
        <taxon>Arthropoda</taxon>
        <taxon>Hexapoda</taxon>
        <taxon>Collembola</taxon>
        <taxon>Symphypleona</taxon>
        <taxon>Sminthuridae</taxon>
        <taxon>Allacma</taxon>
    </lineage>
</organism>
<name>A0A8J2KTF3_9HEXA</name>
<feature type="non-terminal residue" evidence="1">
    <location>
        <position position="36"/>
    </location>
</feature>
<dbReference type="Proteomes" id="UP000708208">
    <property type="component" value="Unassembled WGS sequence"/>
</dbReference>
<proteinExistence type="predicted"/>